<keyword evidence="2" id="KW-1133">Transmembrane helix</keyword>
<keyword evidence="2" id="KW-0472">Membrane</keyword>
<evidence type="ECO:0000313" key="3">
    <source>
        <dbReference type="EMBL" id="CAG8501252.1"/>
    </source>
</evidence>
<dbReference type="Proteomes" id="UP000789759">
    <property type="component" value="Unassembled WGS sequence"/>
</dbReference>
<feature type="compositionally biased region" description="Basic residues" evidence="1">
    <location>
        <begin position="212"/>
        <end position="227"/>
    </location>
</feature>
<feature type="transmembrane region" description="Helical" evidence="2">
    <location>
        <begin position="365"/>
        <end position="388"/>
    </location>
</feature>
<accession>A0A9N8ZMZ0</accession>
<protein>
    <submittedName>
        <fullName evidence="3">12366_t:CDS:1</fullName>
    </submittedName>
</protein>
<reference evidence="3" key="1">
    <citation type="submission" date="2021-06" db="EMBL/GenBank/DDBJ databases">
        <authorList>
            <person name="Kallberg Y."/>
            <person name="Tangrot J."/>
            <person name="Rosling A."/>
        </authorList>
    </citation>
    <scope>NUCLEOTIDE SEQUENCE</scope>
    <source>
        <strain evidence="3">FL966</strain>
    </source>
</reference>
<dbReference type="EMBL" id="CAJVQA010001068">
    <property type="protein sequence ID" value="CAG8501252.1"/>
    <property type="molecule type" value="Genomic_DNA"/>
</dbReference>
<sequence>MLSGITPSPYYLCTSVMEKHEYGPVLKYFFVELSPVITILYPAISMLPYDMLTSFDDELAITIISPVILHIKKPECHYQGVTESMGSVIYGSFKMLSAHYYGTTEEEKKVYESPMFKKMKYDIELNEDFFDSLGISCMMPDAVMETYHQYADPVMETYHQYADPVVETCQSYTDPLMETYNRYREPERKLKEVKPEIISTYEARPTHNSNHNSKRHPKRPIPKRRPKRSLTYRIDDSVVQKSFKISKDKPINPILTREINQEPAPLIQEPASLFQEPAPLIQEPTPLNQKSNPLNQNNFKPQRLLYAFIVFPLYIACVIPLNFILYSSLAISTIYLLGQQWMDECSMIPDEIERRRKVHSYKLKILALIAFFGTLLCIVPVVLFFMGFKAVYIAITDSIESCIYFSFQVAVGYCAKDHHETHETHETGGK</sequence>
<feature type="region of interest" description="Disordered" evidence="1">
    <location>
        <begin position="200"/>
        <end position="227"/>
    </location>
</feature>
<dbReference type="AlphaFoldDB" id="A0A9N8ZMZ0"/>
<keyword evidence="4" id="KW-1185">Reference proteome</keyword>
<evidence type="ECO:0000256" key="2">
    <source>
        <dbReference type="SAM" id="Phobius"/>
    </source>
</evidence>
<dbReference type="OrthoDB" id="2397191at2759"/>
<keyword evidence="2" id="KW-0812">Transmembrane</keyword>
<evidence type="ECO:0000256" key="1">
    <source>
        <dbReference type="SAM" id="MobiDB-lite"/>
    </source>
</evidence>
<organism evidence="3 4">
    <name type="scientific">Cetraspora pellucida</name>
    <dbReference type="NCBI Taxonomy" id="1433469"/>
    <lineage>
        <taxon>Eukaryota</taxon>
        <taxon>Fungi</taxon>
        <taxon>Fungi incertae sedis</taxon>
        <taxon>Mucoromycota</taxon>
        <taxon>Glomeromycotina</taxon>
        <taxon>Glomeromycetes</taxon>
        <taxon>Diversisporales</taxon>
        <taxon>Gigasporaceae</taxon>
        <taxon>Cetraspora</taxon>
    </lineage>
</organism>
<name>A0A9N8ZMZ0_9GLOM</name>
<gene>
    <name evidence="3" type="ORF">CPELLU_LOCUS2459</name>
</gene>
<comment type="caution">
    <text evidence="3">The sequence shown here is derived from an EMBL/GenBank/DDBJ whole genome shotgun (WGS) entry which is preliminary data.</text>
</comment>
<feature type="transmembrane region" description="Helical" evidence="2">
    <location>
        <begin position="304"/>
        <end position="337"/>
    </location>
</feature>
<evidence type="ECO:0000313" key="4">
    <source>
        <dbReference type="Proteomes" id="UP000789759"/>
    </source>
</evidence>
<proteinExistence type="predicted"/>